<dbReference type="InterPro" id="IPR036779">
    <property type="entry name" value="LysM_dom_sf"/>
</dbReference>
<dbReference type="RefSeq" id="WP_076172435.1">
    <property type="nucleotide sequence ID" value="NZ_MRTP01000005.1"/>
</dbReference>
<dbReference type="PROSITE" id="PS51109">
    <property type="entry name" value="G5"/>
    <property type="match status" value="1"/>
</dbReference>
<feature type="transmembrane region" description="Helical" evidence="3">
    <location>
        <begin position="52"/>
        <end position="70"/>
    </location>
</feature>
<dbReference type="PANTHER" id="PTHR21666:SF270">
    <property type="entry name" value="MUREIN HYDROLASE ACTIVATOR ENVC"/>
    <property type="match status" value="1"/>
</dbReference>
<evidence type="ECO:0000313" key="6">
    <source>
        <dbReference type="EMBL" id="OMF53220.1"/>
    </source>
</evidence>
<proteinExistence type="predicted"/>
<evidence type="ECO:0000259" key="5">
    <source>
        <dbReference type="PROSITE" id="PS51782"/>
    </source>
</evidence>
<keyword evidence="1" id="KW-0732">Signal</keyword>
<gene>
    <name evidence="6" type="ORF">BK138_20220</name>
</gene>
<keyword evidence="3" id="KW-1133">Transmembrane helix</keyword>
<keyword evidence="3" id="KW-0812">Transmembrane</keyword>
<dbReference type="PANTHER" id="PTHR21666">
    <property type="entry name" value="PEPTIDASE-RELATED"/>
    <property type="match status" value="1"/>
</dbReference>
<feature type="region of interest" description="Disordered" evidence="2">
    <location>
        <begin position="1"/>
        <end position="46"/>
    </location>
</feature>
<feature type="domain" description="LysM" evidence="5">
    <location>
        <begin position="266"/>
        <end position="310"/>
    </location>
</feature>
<evidence type="ECO:0008006" key="8">
    <source>
        <dbReference type="Google" id="ProtNLM"/>
    </source>
</evidence>
<dbReference type="Pfam" id="PF07501">
    <property type="entry name" value="G5"/>
    <property type="match status" value="1"/>
</dbReference>
<dbReference type="Proteomes" id="UP000187172">
    <property type="component" value="Unassembled WGS sequence"/>
</dbReference>
<dbReference type="InterPro" id="IPR018392">
    <property type="entry name" value="LysM"/>
</dbReference>
<dbReference type="GO" id="GO:0004222">
    <property type="term" value="F:metalloendopeptidase activity"/>
    <property type="evidence" value="ECO:0007669"/>
    <property type="project" value="TreeGrafter"/>
</dbReference>
<reference evidence="6 7" key="1">
    <citation type="submission" date="2016-11" db="EMBL/GenBank/DDBJ databases">
        <title>Paenibacillus species isolates.</title>
        <authorList>
            <person name="Beno S.M."/>
        </authorList>
    </citation>
    <scope>NUCLEOTIDE SEQUENCE [LARGE SCALE GENOMIC DNA]</scope>
    <source>
        <strain evidence="6 7">FSL R5-0378</strain>
    </source>
</reference>
<dbReference type="SUPFAM" id="SSF54106">
    <property type="entry name" value="LysM domain"/>
    <property type="match status" value="1"/>
</dbReference>
<name>A0A1R1EN43_9BACL</name>
<organism evidence="6 7">
    <name type="scientific">Paenibacillus rhizosphaerae</name>
    <dbReference type="NCBI Taxonomy" id="297318"/>
    <lineage>
        <taxon>Bacteria</taxon>
        <taxon>Bacillati</taxon>
        <taxon>Bacillota</taxon>
        <taxon>Bacilli</taxon>
        <taxon>Bacillales</taxon>
        <taxon>Paenibacillaceae</taxon>
        <taxon>Paenibacillus</taxon>
    </lineage>
</organism>
<dbReference type="InterPro" id="IPR011055">
    <property type="entry name" value="Dup_hybrid_motif"/>
</dbReference>
<keyword evidence="3" id="KW-0472">Membrane</keyword>
<dbReference type="SMART" id="SM01208">
    <property type="entry name" value="G5"/>
    <property type="match status" value="1"/>
</dbReference>
<dbReference type="Gene3D" id="3.10.350.10">
    <property type="entry name" value="LysM domain"/>
    <property type="match status" value="1"/>
</dbReference>
<dbReference type="PROSITE" id="PS51782">
    <property type="entry name" value="LYSM"/>
    <property type="match status" value="1"/>
</dbReference>
<dbReference type="EMBL" id="MRTP01000005">
    <property type="protein sequence ID" value="OMF53220.1"/>
    <property type="molecule type" value="Genomic_DNA"/>
</dbReference>
<dbReference type="SUPFAM" id="SSF51261">
    <property type="entry name" value="Duplicated hybrid motif"/>
    <property type="match status" value="1"/>
</dbReference>
<evidence type="ECO:0000256" key="1">
    <source>
        <dbReference type="ARBA" id="ARBA00022729"/>
    </source>
</evidence>
<dbReference type="STRING" id="297318.BK138_20220"/>
<comment type="caution">
    <text evidence="6">The sequence shown here is derived from an EMBL/GenBank/DDBJ whole genome shotgun (WGS) entry which is preliminary data.</text>
</comment>
<dbReference type="InterPro" id="IPR050570">
    <property type="entry name" value="Cell_wall_metabolism_enzyme"/>
</dbReference>
<sequence>MKGFKGNRWKENNQASTNSAQLSGKQDEHQHMGAATPGTEPQGRKWSAPRKWIAGTAGAVIVIAGLVYAGNQYVNANMVPYYHVLVHNQEIGTVKDPSQIDKLFSQKQQEYQDKYPGVEMVLQTDGITTKVEKAFQAKPDTDNTLKKLDGMLKAYAEGVELKVNGKVVGIVKDQATVDAALEQAQMKFAPKAAVTAASGKDKAETKLKKMAATTSSAKTASTPGTSVQKVSIEEKVTVAPVKADPNKVLTAAEAAKLLTTGQEAPLVYTVEEGDTISTIASQFKISQKEIYSNNPGVKEKYLQIGDQLKLTVPKPPITVKTVEKVTEQVSTAPEIEIRKSKELPAGKTKVVRPGQEGLKVMTYQVTKENGKVVSEQWLGQTVVKSSLKEVVLQGTKVPGRGSGQFAWPVSGHVISSSYGTRWGKMHKGIDMVSGNRTIMAADDGTVTFTGQISGYGNAIIISHGNGYETLYGHLNSISVHSGQKVSQGQKIGIMGSTGHSTGTHLHFEIHKNGSIQNPMKYLN</sequence>
<dbReference type="Gene3D" id="2.20.230.10">
    <property type="entry name" value="Resuscitation-promoting factor rpfb"/>
    <property type="match status" value="1"/>
</dbReference>
<dbReference type="InterPro" id="IPR011098">
    <property type="entry name" value="G5_dom"/>
</dbReference>
<dbReference type="Pfam" id="PF01551">
    <property type="entry name" value="Peptidase_M23"/>
    <property type="match status" value="1"/>
</dbReference>
<feature type="domain" description="G5" evidence="4">
    <location>
        <begin position="317"/>
        <end position="397"/>
    </location>
</feature>
<keyword evidence="7" id="KW-1185">Reference proteome</keyword>
<dbReference type="InterPro" id="IPR016047">
    <property type="entry name" value="M23ase_b-sheet_dom"/>
</dbReference>
<evidence type="ECO:0000256" key="3">
    <source>
        <dbReference type="SAM" id="Phobius"/>
    </source>
</evidence>
<evidence type="ECO:0000259" key="4">
    <source>
        <dbReference type="PROSITE" id="PS51109"/>
    </source>
</evidence>
<evidence type="ECO:0000313" key="7">
    <source>
        <dbReference type="Proteomes" id="UP000187172"/>
    </source>
</evidence>
<accession>A0A1R1EN43</accession>
<feature type="compositionally biased region" description="Polar residues" evidence="2">
    <location>
        <begin position="12"/>
        <end position="24"/>
    </location>
</feature>
<dbReference type="CDD" id="cd12797">
    <property type="entry name" value="M23_peptidase"/>
    <property type="match status" value="1"/>
</dbReference>
<dbReference type="CDD" id="cd00118">
    <property type="entry name" value="LysM"/>
    <property type="match status" value="1"/>
</dbReference>
<dbReference type="SMART" id="SM00257">
    <property type="entry name" value="LysM"/>
    <property type="match status" value="1"/>
</dbReference>
<evidence type="ECO:0000256" key="2">
    <source>
        <dbReference type="SAM" id="MobiDB-lite"/>
    </source>
</evidence>
<dbReference type="Pfam" id="PF01476">
    <property type="entry name" value="LysM"/>
    <property type="match status" value="1"/>
</dbReference>
<dbReference type="Gene3D" id="2.70.70.10">
    <property type="entry name" value="Glucose Permease (Domain IIA)"/>
    <property type="match status" value="1"/>
</dbReference>
<dbReference type="AlphaFoldDB" id="A0A1R1EN43"/>
<protein>
    <recommendedName>
        <fullName evidence="8">Peptidase M23</fullName>
    </recommendedName>
</protein>